<keyword evidence="2" id="KW-1133">Transmembrane helix</keyword>
<evidence type="ECO:0000313" key="3">
    <source>
        <dbReference type="EMBL" id="KAH7062039.1"/>
    </source>
</evidence>
<feature type="transmembrane region" description="Helical" evidence="2">
    <location>
        <begin position="160"/>
        <end position="181"/>
    </location>
</feature>
<reference evidence="3 4" key="1">
    <citation type="journal article" date="2021" name="Nat. Commun.">
        <title>Genetic determinants of endophytism in the Arabidopsis root mycobiome.</title>
        <authorList>
            <person name="Mesny F."/>
            <person name="Miyauchi S."/>
            <person name="Thiergart T."/>
            <person name="Pickel B."/>
            <person name="Atanasova L."/>
            <person name="Karlsson M."/>
            <person name="Huettel B."/>
            <person name="Barry K.W."/>
            <person name="Haridas S."/>
            <person name="Chen C."/>
            <person name="Bauer D."/>
            <person name="Andreopoulos W."/>
            <person name="Pangilinan J."/>
            <person name="LaButti K."/>
            <person name="Riley R."/>
            <person name="Lipzen A."/>
            <person name="Clum A."/>
            <person name="Drula E."/>
            <person name="Henrissat B."/>
            <person name="Kohler A."/>
            <person name="Grigoriev I.V."/>
            <person name="Martin F.M."/>
            <person name="Hacquard S."/>
        </authorList>
    </citation>
    <scope>NUCLEOTIDE SEQUENCE [LARGE SCALE GENOMIC DNA]</scope>
    <source>
        <strain evidence="3 4">MPI-SDFR-AT-0080</strain>
    </source>
</reference>
<keyword evidence="2" id="KW-0812">Transmembrane</keyword>
<dbReference type="EMBL" id="JAGTJR010000003">
    <property type="protein sequence ID" value="KAH7062039.1"/>
    <property type="molecule type" value="Genomic_DNA"/>
</dbReference>
<feature type="region of interest" description="Disordered" evidence="1">
    <location>
        <begin position="1"/>
        <end position="66"/>
    </location>
</feature>
<organism evidence="3 4">
    <name type="scientific">Macrophomina phaseolina</name>
    <dbReference type="NCBI Taxonomy" id="35725"/>
    <lineage>
        <taxon>Eukaryota</taxon>
        <taxon>Fungi</taxon>
        <taxon>Dikarya</taxon>
        <taxon>Ascomycota</taxon>
        <taxon>Pezizomycotina</taxon>
        <taxon>Dothideomycetes</taxon>
        <taxon>Dothideomycetes incertae sedis</taxon>
        <taxon>Botryosphaeriales</taxon>
        <taxon>Botryosphaeriaceae</taxon>
        <taxon>Macrophomina</taxon>
    </lineage>
</organism>
<evidence type="ECO:0000256" key="1">
    <source>
        <dbReference type="SAM" id="MobiDB-lite"/>
    </source>
</evidence>
<protein>
    <submittedName>
        <fullName evidence="3">Uncharacterized protein</fullName>
    </submittedName>
</protein>
<comment type="caution">
    <text evidence="3">The sequence shown here is derived from an EMBL/GenBank/DDBJ whole genome shotgun (WGS) entry which is preliminary data.</text>
</comment>
<evidence type="ECO:0000313" key="4">
    <source>
        <dbReference type="Proteomes" id="UP000774617"/>
    </source>
</evidence>
<proteinExistence type="predicted"/>
<keyword evidence="4" id="KW-1185">Reference proteome</keyword>
<keyword evidence="2" id="KW-0472">Membrane</keyword>
<name>A0ABQ8GPD0_9PEZI</name>
<accession>A0ABQ8GPD0</accession>
<gene>
    <name evidence="3" type="ORF">B0J12DRAFT_224102</name>
</gene>
<dbReference type="Proteomes" id="UP000774617">
    <property type="component" value="Unassembled WGS sequence"/>
</dbReference>
<evidence type="ECO:0000256" key="2">
    <source>
        <dbReference type="SAM" id="Phobius"/>
    </source>
</evidence>
<sequence length="204" mass="21667">MSTHDEKTTFGVTITRPLTPESAHHVPPAATNVPSGSVPVLKTQPSTDSHLSAGAGLASPTYQTNDPFSPFYQHPESRSHLEVDRSKNDLESGLLTVNNANGVPLSAATTQSQPKVSIDGRVKECTVWPTKQTLQDKARAAKAQRRTCQWWGRLNKKQKIMVEALIGLTVVALAVGLSVGISRAVGGGVWAGTGQSHTIPKDGS</sequence>